<comment type="caution">
    <text evidence="5">The sequence shown here is derived from an EMBL/GenBank/DDBJ whole genome shotgun (WGS) entry which is preliminary data.</text>
</comment>
<evidence type="ECO:0000313" key="5">
    <source>
        <dbReference type="EMBL" id="RHL63621.1"/>
    </source>
</evidence>
<dbReference type="InterPro" id="IPR020821">
    <property type="entry name" value="ENPP1-3/EXOG-like_nuc-like"/>
</dbReference>
<keyword evidence="5" id="KW-0378">Hydrolase</keyword>
<dbReference type="InterPro" id="IPR044929">
    <property type="entry name" value="DNA/RNA_non-sp_Endonuclease_sf"/>
</dbReference>
<dbReference type="InterPro" id="IPR040255">
    <property type="entry name" value="Non-specific_endonuclease"/>
</dbReference>
<keyword evidence="5" id="KW-0540">Nuclease</keyword>
<dbReference type="PROSITE" id="PS51257">
    <property type="entry name" value="PROKAR_LIPOPROTEIN"/>
    <property type="match status" value="1"/>
</dbReference>
<dbReference type="GO" id="GO:0004519">
    <property type="term" value="F:endonuclease activity"/>
    <property type="evidence" value="ECO:0007669"/>
    <property type="project" value="UniProtKB-KW"/>
</dbReference>
<dbReference type="Gene3D" id="3.40.570.10">
    <property type="entry name" value="Extracellular Endonuclease, subunit A"/>
    <property type="match status" value="1"/>
</dbReference>
<accession>A0A415M591</accession>
<evidence type="ECO:0000313" key="6">
    <source>
        <dbReference type="Proteomes" id="UP000283616"/>
    </source>
</evidence>
<dbReference type="GO" id="GO:0016787">
    <property type="term" value="F:hydrolase activity"/>
    <property type="evidence" value="ECO:0007669"/>
    <property type="project" value="InterPro"/>
</dbReference>
<proteinExistence type="predicted"/>
<reference evidence="5 6" key="1">
    <citation type="submission" date="2018-08" db="EMBL/GenBank/DDBJ databases">
        <title>A genome reference for cultivated species of the human gut microbiota.</title>
        <authorList>
            <person name="Zou Y."/>
            <person name="Xue W."/>
            <person name="Luo G."/>
        </authorList>
    </citation>
    <scope>NUCLEOTIDE SEQUENCE [LARGE SCALE GENOMIC DNA]</scope>
    <source>
        <strain evidence="5 6">AF37-12</strain>
    </source>
</reference>
<evidence type="ECO:0000256" key="1">
    <source>
        <dbReference type="PIRSR" id="PIRSR640255-1"/>
    </source>
</evidence>
<dbReference type="InterPro" id="IPR044925">
    <property type="entry name" value="His-Me_finger_sf"/>
</dbReference>
<evidence type="ECO:0000259" key="4">
    <source>
        <dbReference type="SMART" id="SM00892"/>
    </source>
</evidence>
<dbReference type="SMART" id="SM00892">
    <property type="entry name" value="Endonuclease_NS"/>
    <property type="match status" value="1"/>
</dbReference>
<feature type="binding site" evidence="2">
    <location>
        <position position="165"/>
    </location>
    <ligand>
        <name>Mg(2+)</name>
        <dbReference type="ChEBI" id="CHEBI:18420"/>
        <note>catalytic</note>
    </ligand>
</feature>
<name>A0A415M591_BACT4</name>
<dbReference type="SMART" id="SM00477">
    <property type="entry name" value="NUC"/>
    <property type="match status" value="1"/>
</dbReference>
<dbReference type="AlphaFoldDB" id="A0A415M591"/>
<protein>
    <submittedName>
        <fullName evidence="5">DNA/RNA non-specific endonuclease</fullName>
    </submittedName>
</protein>
<dbReference type="RefSeq" id="WP_118417316.1">
    <property type="nucleotide sequence ID" value="NZ_CAXKYD010000006.1"/>
</dbReference>
<keyword evidence="2" id="KW-0479">Metal-binding</keyword>
<dbReference type="PANTHER" id="PTHR13966:SF5">
    <property type="entry name" value="ENDONUCLEASE G, MITOCHONDRIAL"/>
    <property type="match status" value="1"/>
</dbReference>
<evidence type="ECO:0000256" key="2">
    <source>
        <dbReference type="PIRSR" id="PIRSR640255-2"/>
    </source>
</evidence>
<evidence type="ECO:0000259" key="3">
    <source>
        <dbReference type="SMART" id="SM00477"/>
    </source>
</evidence>
<keyword evidence="5" id="KW-0255">Endonuclease</keyword>
<feature type="active site" description="Proton acceptor" evidence="1">
    <location>
        <position position="134"/>
    </location>
</feature>
<dbReference type="SUPFAM" id="SSF54060">
    <property type="entry name" value="His-Me finger endonucleases"/>
    <property type="match status" value="1"/>
</dbReference>
<feature type="domain" description="ENPP1-3/EXOG-like endonuclease/phosphodiesterase" evidence="3">
    <location>
        <begin position="66"/>
        <end position="275"/>
    </location>
</feature>
<feature type="domain" description="DNA/RNA non-specific endonuclease/pyrophosphatase/phosphodiesterase" evidence="4">
    <location>
        <begin position="62"/>
        <end position="275"/>
    </location>
</feature>
<dbReference type="FunFam" id="3.40.570.10:FF:000014">
    <property type="entry name" value="Endonuclease G"/>
    <property type="match status" value="1"/>
</dbReference>
<dbReference type="GO" id="GO:0046872">
    <property type="term" value="F:metal ion binding"/>
    <property type="evidence" value="ECO:0007669"/>
    <property type="project" value="UniProtKB-KW"/>
</dbReference>
<dbReference type="InterPro" id="IPR001604">
    <property type="entry name" value="Endo_G_ENPP1-like_dom"/>
</dbReference>
<dbReference type="EMBL" id="QROV01000003">
    <property type="protein sequence ID" value="RHL63621.1"/>
    <property type="molecule type" value="Genomic_DNA"/>
</dbReference>
<dbReference type="Proteomes" id="UP000283616">
    <property type="component" value="Unassembled WGS sequence"/>
</dbReference>
<organism evidence="5 6">
    <name type="scientific">Bacteroides thetaiotaomicron</name>
    <dbReference type="NCBI Taxonomy" id="818"/>
    <lineage>
        <taxon>Bacteria</taxon>
        <taxon>Pseudomonadati</taxon>
        <taxon>Bacteroidota</taxon>
        <taxon>Bacteroidia</taxon>
        <taxon>Bacteroidales</taxon>
        <taxon>Bacteroidaceae</taxon>
        <taxon>Bacteroides</taxon>
    </lineage>
</organism>
<dbReference type="GO" id="GO:0003676">
    <property type="term" value="F:nucleic acid binding"/>
    <property type="evidence" value="ECO:0007669"/>
    <property type="project" value="InterPro"/>
</dbReference>
<dbReference type="PANTHER" id="PTHR13966">
    <property type="entry name" value="ENDONUCLEASE RELATED"/>
    <property type="match status" value="1"/>
</dbReference>
<sequence>MRFFNRSVVLLICCTFFLVSCSKDDEDENKENIAFSPIELPALRNGADDLFLSPTTTFNGQQVITYSMEYDKSKKHARWVAFKYYNVTGQTNWNRNDWKQTEWGGDPWQSDPNIPQADQRVQSDFGKQGYDRGHICASSDRLYSKDANEQTFYYSNMSPQKNYFNGTKGIWNDLEGKVRTWGRSSTFRDTLYVVKGGTIDKENQIWTYIGGDKSKPVPKYYFMALLCKKGETYKAIGFWLDQSTTVKPALSECAKTIDELEELTGLDFFHNLPDNLENAVESKYAISAWTGLQ</sequence>
<gene>
    <name evidence="5" type="ORF">DW011_03190</name>
</gene>
<dbReference type="Pfam" id="PF01223">
    <property type="entry name" value="Endonuclease_NS"/>
    <property type="match status" value="1"/>
</dbReference>